<protein>
    <submittedName>
        <fullName evidence="2">Uncharacterized protein</fullName>
    </submittedName>
</protein>
<dbReference type="EnsemblPlants" id="OB04G14140.1">
    <property type="protein sequence ID" value="OB04G14140.1"/>
    <property type="gene ID" value="OB04G14140"/>
</dbReference>
<dbReference type="Gene3D" id="1.20.1050.40">
    <property type="entry name" value="Endopeptidase. Chain P, domain 1"/>
    <property type="match status" value="1"/>
</dbReference>
<dbReference type="PANTHER" id="PTHR11804:SF82">
    <property type="entry name" value="THIMET OLIGOPEPTIDASE-RELATED"/>
    <property type="match status" value="1"/>
</dbReference>
<dbReference type="Proteomes" id="UP000006038">
    <property type="component" value="Chromosome 4"/>
</dbReference>
<reference evidence="2" key="1">
    <citation type="journal article" date="2013" name="Nat. Commun.">
        <title>Whole-genome sequencing of Oryza brachyantha reveals mechanisms underlying Oryza genome evolution.</title>
        <authorList>
            <person name="Chen J."/>
            <person name="Huang Q."/>
            <person name="Gao D."/>
            <person name="Wang J."/>
            <person name="Lang Y."/>
            <person name="Liu T."/>
            <person name="Li B."/>
            <person name="Bai Z."/>
            <person name="Luis Goicoechea J."/>
            <person name="Liang C."/>
            <person name="Chen C."/>
            <person name="Zhang W."/>
            <person name="Sun S."/>
            <person name="Liao Y."/>
            <person name="Zhang X."/>
            <person name="Yang L."/>
            <person name="Song C."/>
            <person name="Wang M."/>
            <person name="Shi J."/>
            <person name="Liu G."/>
            <person name="Liu J."/>
            <person name="Zhou H."/>
            <person name="Zhou W."/>
            <person name="Yu Q."/>
            <person name="An N."/>
            <person name="Chen Y."/>
            <person name="Cai Q."/>
            <person name="Wang B."/>
            <person name="Liu B."/>
            <person name="Min J."/>
            <person name="Huang Y."/>
            <person name="Wu H."/>
            <person name="Li Z."/>
            <person name="Zhang Y."/>
            <person name="Yin Y."/>
            <person name="Song W."/>
            <person name="Jiang J."/>
            <person name="Jackson S.A."/>
            <person name="Wing R.A."/>
            <person name="Wang J."/>
            <person name="Chen M."/>
        </authorList>
    </citation>
    <scope>NUCLEOTIDE SEQUENCE [LARGE SCALE GENOMIC DNA]</scope>
    <source>
        <strain evidence="2">cv. IRGC 101232</strain>
    </source>
</reference>
<dbReference type="eggNOG" id="KOG2089">
    <property type="taxonomic scope" value="Eukaryota"/>
</dbReference>
<dbReference type="GO" id="GO:0006518">
    <property type="term" value="P:peptide metabolic process"/>
    <property type="evidence" value="ECO:0007669"/>
    <property type="project" value="TreeGrafter"/>
</dbReference>
<reference evidence="2" key="2">
    <citation type="submission" date="2013-04" db="UniProtKB">
        <authorList>
            <consortium name="EnsemblPlants"/>
        </authorList>
    </citation>
    <scope>IDENTIFICATION</scope>
</reference>
<dbReference type="AlphaFoldDB" id="J3LW89"/>
<dbReference type="PANTHER" id="PTHR11804">
    <property type="entry name" value="PROTEASE M3 THIMET OLIGOPEPTIDASE-RELATED"/>
    <property type="match status" value="1"/>
</dbReference>
<evidence type="ECO:0000313" key="2">
    <source>
        <dbReference type="EnsemblPlants" id="OB04G14140.1"/>
    </source>
</evidence>
<dbReference type="InterPro" id="IPR045090">
    <property type="entry name" value="Pept_M3A_M3B"/>
</dbReference>
<name>J3LW89_ORYBR</name>
<sequence length="277" mass="30151">MPEVDVSRHRSLVRRSSGRRWEVLERRHCPPCRCRSDGGVAEVDLRRRQGHCSIALYRLAHATTALRGPGPGQPRRGSPEEGVVDDRSDYQMASGDGEEGAAMVRVDDQERSITSRMAIGGGNLALGLRRKELPGFSSQVNISASDIKRLADRVIARSKETYDAVGAVPLDKVSFSNVTAPLAELDAQLFPLVQACVLPIMVSPSDDLRSSSAEAEKRLDFHFLRCSDNSAGPGITTAAPDGSDIPGTAPMAAESVDQCCCYFYPWYSGIQPYSKKR</sequence>
<dbReference type="GO" id="GO:0006508">
    <property type="term" value="P:proteolysis"/>
    <property type="evidence" value="ECO:0007669"/>
    <property type="project" value="InterPro"/>
</dbReference>
<dbReference type="Gramene" id="OB04G14140.1">
    <property type="protein sequence ID" value="OB04G14140.1"/>
    <property type="gene ID" value="OB04G14140"/>
</dbReference>
<dbReference type="GO" id="GO:0004222">
    <property type="term" value="F:metalloendopeptidase activity"/>
    <property type="evidence" value="ECO:0007669"/>
    <property type="project" value="InterPro"/>
</dbReference>
<dbReference type="STRING" id="4533.J3LW89"/>
<evidence type="ECO:0000313" key="3">
    <source>
        <dbReference type="Proteomes" id="UP000006038"/>
    </source>
</evidence>
<feature type="region of interest" description="Disordered" evidence="1">
    <location>
        <begin position="65"/>
        <end position="102"/>
    </location>
</feature>
<organism evidence="2">
    <name type="scientific">Oryza brachyantha</name>
    <name type="common">malo sina</name>
    <dbReference type="NCBI Taxonomy" id="4533"/>
    <lineage>
        <taxon>Eukaryota</taxon>
        <taxon>Viridiplantae</taxon>
        <taxon>Streptophyta</taxon>
        <taxon>Embryophyta</taxon>
        <taxon>Tracheophyta</taxon>
        <taxon>Spermatophyta</taxon>
        <taxon>Magnoliopsida</taxon>
        <taxon>Liliopsida</taxon>
        <taxon>Poales</taxon>
        <taxon>Poaceae</taxon>
        <taxon>BOP clade</taxon>
        <taxon>Oryzoideae</taxon>
        <taxon>Oryzeae</taxon>
        <taxon>Oryzinae</taxon>
        <taxon>Oryza</taxon>
    </lineage>
</organism>
<dbReference type="InterPro" id="IPR024080">
    <property type="entry name" value="Neurolysin/TOP_N"/>
</dbReference>
<evidence type="ECO:0000256" key="1">
    <source>
        <dbReference type="SAM" id="MobiDB-lite"/>
    </source>
</evidence>
<proteinExistence type="predicted"/>
<keyword evidence="3" id="KW-1185">Reference proteome</keyword>
<accession>J3LW89</accession>
<dbReference type="HOGENOM" id="CLU_1006028_0_0_1"/>